<evidence type="ECO:0000313" key="2">
    <source>
        <dbReference type="Proteomes" id="UP000193884"/>
    </source>
</evidence>
<proteinExistence type="predicted"/>
<organism evidence="1 2">
    <name type="scientific">Bradyrhizobium canariense</name>
    <dbReference type="NCBI Taxonomy" id="255045"/>
    <lineage>
        <taxon>Bacteria</taxon>
        <taxon>Pseudomonadati</taxon>
        <taxon>Pseudomonadota</taxon>
        <taxon>Alphaproteobacteria</taxon>
        <taxon>Hyphomicrobiales</taxon>
        <taxon>Nitrobacteraceae</taxon>
        <taxon>Bradyrhizobium</taxon>
    </lineage>
</organism>
<dbReference type="RefSeq" id="WP_085383470.1">
    <property type="nucleotide sequence ID" value="NZ_NAFC01000082.1"/>
</dbReference>
<comment type="caution">
    <text evidence="1">The sequence shown here is derived from an EMBL/GenBank/DDBJ whole genome shotgun (WGS) entry which is preliminary data.</text>
</comment>
<dbReference type="EMBL" id="NAFK01000123">
    <property type="protein sequence ID" value="OSJ34468.1"/>
    <property type="molecule type" value="Genomic_DNA"/>
</dbReference>
<protein>
    <submittedName>
        <fullName evidence="1">Uncharacterized protein</fullName>
    </submittedName>
</protein>
<name>A0ABX3XBJ9_9BRAD</name>
<dbReference type="Proteomes" id="UP000193884">
    <property type="component" value="Unassembled WGS sequence"/>
</dbReference>
<gene>
    <name evidence="1" type="ORF">BST63_03655</name>
</gene>
<accession>A0ABX3XBJ9</accession>
<reference evidence="1 2" key="1">
    <citation type="submission" date="2017-03" db="EMBL/GenBank/DDBJ databases">
        <title>Whole genome sequences of fourteen strains of Bradyrhizobium canariense and one strain of Bradyrhizobium japonicum isolated from Lupinus (Papilionoideae: Genisteae) species in Algeria.</title>
        <authorList>
            <person name="Crovadore J."/>
            <person name="Chekireb D."/>
            <person name="Brachmann A."/>
            <person name="Chablais R."/>
            <person name="Cochard B."/>
            <person name="Lefort F."/>
        </authorList>
    </citation>
    <scope>NUCLEOTIDE SEQUENCE [LARGE SCALE GENOMIC DNA]</scope>
    <source>
        <strain evidence="1 2">UBMAN05</strain>
    </source>
</reference>
<keyword evidence="2" id="KW-1185">Reference proteome</keyword>
<evidence type="ECO:0000313" key="1">
    <source>
        <dbReference type="EMBL" id="OSJ34468.1"/>
    </source>
</evidence>
<sequence>MMKRSPILSLVAVASFTVLWFVLDADLHFRRAAATATTAMPPEVVAAEPFRMAHAANKRSMRILALDQAKHLAFWTSVLKNRKQACGAVVRTMYQGGTESGVDAWRIGCRDGSEYSITINPDAHGSEAEFPVSVCSGIAFARGAE</sequence>